<keyword evidence="4" id="KW-1185">Reference proteome</keyword>
<dbReference type="Pfam" id="PF01075">
    <property type="entry name" value="Glyco_transf_9"/>
    <property type="match status" value="1"/>
</dbReference>
<accession>A0A556AX17</accession>
<dbReference type="InterPro" id="IPR051199">
    <property type="entry name" value="LPS_LOS_Heptosyltrfase"/>
</dbReference>
<keyword evidence="2 3" id="KW-0808">Transferase</keyword>
<evidence type="ECO:0000256" key="2">
    <source>
        <dbReference type="ARBA" id="ARBA00022679"/>
    </source>
</evidence>
<dbReference type="AlphaFoldDB" id="A0A556AX17"/>
<dbReference type="Proteomes" id="UP000318405">
    <property type="component" value="Unassembled WGS sequence"/>
</dbReference>
<dbReference type="OrthoDB" id="9797795at2"/>
<dbReference type="InterPro" id="IPR002201">
    <property type="entry name" value="Glyco_trans_9"/>
</dbReference>
<dbReference type="GO" id="GO:0005829">
    <property type="term" value="C:cytosol"/>
    <property type="evidence" value="ECO:0007669"/>
    <property type="project" value="TreeGrafter"/>
</dbReference>
<evidence type="ECO:0000313" key="4">
    <source>
        <dbReference type="Proteomes" id="UP000318405"/>
    </source>
</evidence>
<sequence length="327" mass="34895">MSIPVCVRLPNWVGDACMSLPALHALRSAGLPLILAGRPWARDLLAGLNPVQFIAIEGPLRRDIATLRSELPRDGAALRGLCFPDSLSSALVFRLAGVRACGYRDDGRSLLLTWPIAKPKGPLHAVQAYYRLGRAFLQRMGLASSAPEQPGPDLRLPLTSGHVHTAQTLLAHSGPGRPFVLISPTATGLHHGKVKAWQHYEALTRALQADGWAVVMCPPPHEVDIARAAAPSAQVLPPLPLGAFAALTRHAALVICNDSGTSHVAAAAQARQLTLFGVTHPARTAPWSRAAAWLAGQEGWPDYDEVLARARELLASTALQDANVNRV</sequence>
<dbReference type="GO" id="GO:0009244">
    <property type="term" value="P:lipopolysaccharide core region biosynthetic process"/>
    <property type="evidence" value="ECO:0007669"/>
    <property type="project" value="TreeGrafter"/>
</dbReference>
<dbReference type="SUPFAM" id="SSF53756">
    <property type="entry name" value="UDP-Glycosyltransferase/glycogen phosphorylase"/>
    <property type="match status" value="1"/>
</dbReference>
<dbReference type="PANTHER" id="PTHR30160">
    <property type="entry name" value="TETRAACYLDISACCHARIDE 4'-KINASE-RELATED"/>
    <property type="match status" value="1"/>
</dbReference>
<proteinExistence type="predicted"/>
<gene>
    <name evidence="3" type="ORF">FOZ76_05960</name>
</gene>
<comment type="caution">
    <text evidence="3">The sequence shown here is derived from an EMBL/GenBank/DDBJ whole genome shotgun (WGS) entry which is preliminary data.</text>
</comment>
<evidence type="ECO:0000313" key="3">
    <source>
        <dbReference type="EMBL" id="TSH97456.1"/>
    </source>
</evidence>
<dbReference type="GO" id="GO:0008713">
    <property type="term" value="F:ADP-heptose-lipopolysaccharide heptosyltransferase activity"/>
    <property type="evidence" value="ECO:0007669"/>
    <property type="project" value="TreeGrafter"/>
</dbReference>
<dbReference type="CDD" id="cd03789">
    <property type="entry name" value="GT9_LPS_heptosyltransferase"/>
    <property type="match status" value="1"/>
</dbReference>
<protein>
    <submittedName>
        <fullName evidence="3">Heptosyltransferase</fullName>
    </submittedName>
</protein>
<name>A0A556AX17_9BURK</name>
<dbReference type="EMBL" id="VLTJ01000009">
    <property type="protein sequence ID" value="TSH97456.1"/>
    <property type="molecule type" value="Genomic_DNA"/>
</dbReference>
<reference evidence="3 4" key="1">
    <citation type="submission" date="2019-07" db="EMBL/GenBank/DDBJ databases">
        <title>Qingshengfaniella alkalisoli gen. nov., sp. nov., isolated from saline soil.</title>
        <authorList>
            <person name="Xu L."/>
            <person name="Huang X.-X."/>
            <person name="Sun J.-Q."/>
        </authorList>
    </citation>
    <scope>NUCLEOTIDE SEQUENCE [LARGE SCALE GENOMIC DNA]</scope>
    <source>
        <strain evidence="3 4">DSM 27279</strain>
    </source>
</reference>
<dbReference type="Gene3D" id="3.40.50.2000">
    <property type="entry name" value="Glycogen Phosphorylase B"/>
    <property type="match status" value="2"/>
</dbReference>
<evidence type="ECO:0000256" key="1">
    <source>
        <dbReference type="ARBA" id="ARBA00022676"/>
    </source>
</evidence>
<keyword evidence="1" id="KW-0328">Glycosyltransferase</keyword>
<dbReference type="PANTHER" id="PTHR30160:SF1">
    <property type="entry name" value="LIPOPOLYSACCHARIDE 1,2-N-ACETYLGLUCOSAMINETRANSFERASE-RELATED"/>
    <property type="match status" value="1"/>
</dbReference>
<organism evidence="3 4">
    <name type="scientific">Verticiella sediminum</name>
    <dbReference type="NCBI Taxonomy" id="1247510"/>
    <lineage>
        <taxon>Bacteria</taxon>
        <taxon>Pseudomonadati</taxon>
        <taxon>Pseudomonadota</taxon>
        <taxon>Betaproteobacteria</taxon>
        <taxon>Burkholderiales</taxon>
        <taxon>Alcaligenaceae</taxon>
        <taxon>Verticiella</taxon>
    </lineage>
</organism>